<feature type="compositionally biased region" description="Basic and acidic residues" evidence="1">
    <location>
        <begin position="131"/>
        <end position="153"/>
    </location>
</feature>
<dbReference type="Proteomes" id="UP001454036">
    <property type="component" value="Unassembled WGS sequence"/>
</dbReference>
<comment type="caution">
    <text evidence="2">The sequence shown here is derived from an EMBL/GenBank/DDBJ whole genome shotgun (WGS) entry which is preliminary data.</text>
</comment>
<protein>
    <submittedName>
        <fullName evidence="2">Uncharacterized protein</fullName>
    </submittedName>
</protein>
<accession>A0AAV3NKD2</accession>
<evidence type="ECO:0000256" key="1">
    <source>
        <dbReference type="SAM" id="MobiDB-lite"/>
    </source>
</evidence>
<reference evidence="2 3" key="1">
    <citation type="submission" date="2024-01" db="EMBL/GenBank/DDBJ databases">
        <title>The complete chloroplast genome sequence of Lithospermum erythrorhizon: insights into the phylogenetic relationship among Boraginaceae species and the maternal lineages of purple gromwells.</title>
        <authorList>
            <person name="Okada T."/>
            <person name="Watanabe K."/>
        </authorList>
    </citation>
    <scope>NUCLEOTIDE SEQUENCE [LARGE SCALE GENOMIC DNA]</scope>
</reference>
<dbReference type="SUPFAM" id="SSF57938">
    <property type="entry name" value="DnaJ/Hsp40 cysteine-rich domain"/>
    <property type="match status" value="1"/>
</dbReference>
<evidence type="ECO:0000313" key="2">
    <source>
        <dbReference type="EMBL" id="GAA0139822.1"/>
    </source>
</evidence>
<organism evidence="2 3">
    <name type="scientific">Lithospermum erythrorhizon</name>
    <name type="common">Purple gromwell</name>
    <name type="synonym">Lithospermum officinale var. erythrorhizon</name>
    <dbReference type="NCBI Taxonomy" id="34254"/>
    <lineage>
        <taxon>Eukaryota</taxon>
        <taxon>Viridiplantae</taxon>
        <taxon>Streptophyta</taxon>
        <taxon>Embryophyta</taxon>
        <taxon>Tracheophyta</taxon>
        <taxon>Spermatophyta</taxon>
        <taxon>Magnoliopsida</taxon>
        <taxon>eudicotyledons</taxon>
        <taxon>Gunneridae</taxon>
        <taxon>Pentapetalae</taxon>
        <taxon>asterids</taxon>
        <taxon>lamiids</taxon>
        <taxon>Boraginales</taxon>
        <taxon>Boraginaceae</taxon>
        <taxon>Boraginoideae</taxon>
        <taxon>Lithospermeae</taxon>
        <taxon>Lithospermum</taxon>
    </lineage>
</organism>
<proteinExistence type="predicted"/>
<gene>
    <name evidence="2" type="ORF">LIER_01293</name>
</gene>
<name>A0AAV3NKD2_LITER</name>
<dbReference type="AlphaFoldDB" id="A0AAV3NKD2"/>
<sequence length="164" mass="18471">MLMRATLLVSATSVRLQSSSSNNGAPETQSKRPLLSISKPSFIVKTESNVRKERREKPDPPCVVCRGSGRVDCYNCQGRGRTNHTDLVMLPRGEWPKWCRACGGSGLSHCSRCLGTGEYRYRMGFHFMKRDTEDTQDTAKHKSRDQRGTRTADDFLFNNEDAPP</sequence>
<dbReference type="EMBL" id="BAABME010000122">
    <property type="protein sequence ID" value="GAA0139822.1"/>
    <property type="molecule type" value="Genomic_DNA"/>
</dbReference>
<evidence type="ECO:0000313" key="3">
    <source>
        <dbReference type="Proteomes" id="UP001454036"/>
    </source>
</evidence>
<dbReference type="PANTHER" id="PTHR15852">
    <property type="entry name" value="PLASTID TRANSCRIPTIONALLY ACTIVE PROTEIN"/>
    <property type="match status" value="1"/>
</dbReference>
<feature type="region of interest" description="Disordered" evidence="1">
    <location>
        <begin position="131"/>
        <end position="164"/>
    </location>
</feature>
<dbReference type="PANTHER" id="PTHR15852:SF54">
    <property type="entry name" value="PROTEIN SSUH2 HOMOLOG"/>
    <property type="match status" value="1"/>
</dbReference>
<keyword evidence="3" id="KW-1185">Reference proteome</keyword>
<dbReference type="InterPro" id="IPR036410">
    <property type="entry name" value="HSP_DnaJ_Cys-rich_dom_sf"/>
</dbReference>